<dbReference type="InterPro" id="IPR041426">
    <property type="entry name" value="Mos1_HTH"/>
</dbReference>
<dbReference type="GO" id="GO:0031297">
    <property type="term" value="P:replication fork processing"/>
    <property type="evidence" value="ECO:0007669"/>
    <property type="project" value="TreeGrafter"/>
</dbReference>
<dbReference type="Gene3D" id="3.30.420.10">
    <property type="entry name" value="Ribonuclease H-like superfamily/Ribonuclease H"/>
    <property type="match status" value="1"/>
</dbReference>
<evidence type="ECO:0000259" key="1">
    <source>
        <dbReference type="Pfam" id="PF17906"/>
    </source>
</evidence>
<dbReference type="Pfam" id="PF17906">
    <property type="entry name" value="HTH_48"/>
    <property type="match status" value="1"/>
</dbReference>
<name>A0A3L8D554_OOCBI</name>
<dbReference type="GO" id="GO:0042800">
    <property type="term" value="F:histone H3K4 methyltransferase activity"/>
    <property type="evidence" value="ECO:0007669"/>
    <property type="project" value="TreeGrafter"/>
</dbReference>
<dbReference type="EMBL" id="QOIP01000013">
    <property type="protein sequence ID" value="RLU15585.1"/>
    <property type="molecule type" value="Genomic_DNA"/>
</dbReference>
<dbReference type="GO" id="GO:0044547">
    <property type="term" value="F:DNA topoisomerase binding"/>
    <property type="evidence" value="ECO:0007669"/>
    <property type="project" value="TreeGrafter"/>
</dbReference>
<protein>
    <recommendedName>
        <fullName evidence="1">Mos1 transposase HTH domain-containing protein</fullName>
    </recommendedName>
</protein>
<dbReference type="GO" id="GO:0000793">
    <property type="term" value="C:condensed chromosome"/>
    <property type="evidence" value="ECO:0007669"/>
    <property type="project" value="TreeGrafter"/>
</dbReference>
<comment type="caution">
    <text evidence="2">The sequence shown here is derived from an EMBL/GenBank/DDBJ whole genome shotgun (WGS) entry which is preliminary data.</text>
</comment>
<dbReference type="GO" id="GO:0046975">
    <property type="term" value="F:histone H3K36 methyltransferase activity"/>
    <property type="evidence" value="ECO:0007669"/>
    <property type="project" value="TreeGrafter"/>
</dbReference>
<dbReference type="AlphaFoldDB" id="A0A3L8D554"/>
<dbReference type="GO" id="GO:0035861">
    <property type="term" value="C:site of double-strand break"/>
    <property type="evidence" value="ECO:0007669"/>
    <property type="project" value="TreeGrafter"/>
</dbReference>
<dbReference type="InterPro" id="IPR036397">
    <property type="entry name" value="RNaseH_sf"/>
</dbReference>
<dbReference type="GO" id="GO:0003690">
    <property type="term" value="F:double-stranded DNA binding"/>
    <property type="evidence" value="ECO:0007669"/>
    <property type="project" value="TreeGrafter"/>
</dbReference>
<dbReference type="GO" id="GO:0015074">
    <property type="term" value="P:DNA integration"/>
    <property type="evidence" value="ECO:0007669"/>
    <property type="project" value="TreeGrafter"/>
</dbReference>
<dbReference type="InterPro" id="IPR036388">
    <property type="entry name" value="WH-like_DNA-bd_sf"/>
</dbReference>
<dbReference type="PANTHER" id="PTHR46060:SF2">
    <property type="entry name" value="HISTONE-LYSINE N-METHYLTRANSFERASE SETMAR"/>
    <property type="match status" value="1"/>
</dbReference>
<dbReference type="GO" id="GO:0000014">
    <property type="term" value="F:single-stranded DNA endodeoxyribonuclease activity"/>
    <property type="evidence" value="ECO:0007669"/>
    <property type="project" value="TreeGrafter"/>
</dbReference>
<dbReference type="GO" id="GO:0005634">
    <property type="term" value="C:nucleus"/>
    <property type="evidence" value="ECO:0007669"/>
    <property type="project" value="TreeGrafter"/>
</dbReference>
<dbReference type="Pfam" id="PF01359">
    <property type="entry name" value="Transposase_1"/>
    <property type="match status" value="1"/>
</dbReference>
<dbReference type="Proteomes" id="UP000279307">
    <property type="component" value="Chromosome 13"/>
</dbReference>
<dbReference type="GO" id="GO:0003697">
    <property type="term" value="F:single-stranded DNA binding"/>
    <property type="evidence" value="ECO:0007669"/>
    <property type="project" value="TreeGrafter"/>
</dbReference>
<dbReference type="Gene3D" id="1.10.10.10">
    <property type="entry name" value="Winged helix-like DNA-binding domain superfamily/Winged helix DNA-binding domain"/>
    <property type="match status" value="1"/>
</dbReference>
<dbReference type="PANTHER" id="PTHR46060">
    <property type="entry name" value="MARINER MOS1 TRANSPOSASE-LIKE PROTEIN"/>
    <property type="match status" value="1"/>
</dbReference>
<dbReference type="OrthoDB" id="7552475at2759"/>
<evidence type="ECO:0000313" key="2">
    <source>
        <dbReference type="EMBL" id="RLU15585.1"/>
    </source>
</evidence>
<gene>
    <name evidence="2" type="ORF">DMN91_012579</name>
</gene>
<dbReference type="InterPro" id="IPR001888">
    <property type="entry name" value="Transposase_1"/>
</dbReference>
<organism evidence="2">
    <name type="scientific">Ooceraea biroi</name>
    <name type="common">Clonal raider ant</name>
    <name type="synonym">Cerapachys biroi</name>
    <dbReference type="NCBI Taxonomy" id="2015173"/>
    <lineage>
        <taxon>Eukaryota</taxon>
        <taxon>Metazoa</taxon>
        <taxon>Ecdysozoa</taxon>
        <taxon>Arthropoda</taxon>
        <taxon>Hexapoda</taxon>
        <taxon>Insecta</taxon>
        <taxon>Pterygota</taxon>
        <taxon>Neoptera</taxon>
        <taxon>Endopterygota</taxon>
        <taxon>Hymenoptera</taxon>
        <taxon>Apocrita</taxon>
        <taxon>Aculeata</taxon>
        <taxon>Formicoidea</taxon>
        <taxon>Formicidae</taxon>
        <taxon>Dorylinae</taxon>
        <taxon>Ooceraea</taxon>
    </lineage>
</organism>
<dbReference type="GO" id="GO:0006303">
    <property type="term" value="P:double-strand break repair via nonhomologous end joining"/>
    <property type="evidence" value="ECO:0007669"/>
    <property type="project" value="TreeGrafter"/>
</dbReference>
<sequence length="339" mass="39462">MENKVIRIISLYEFKLGHSAALATRNINTAFGEGSANERRTRRWFEKFRSGDANLDNLPRGHAPFVIDDTILKDMIEVDPTLTVREVAERLNVHHSTVVRHLRRLGKVKKLDKWVPHELTERDKIRRLETCISLLSRHNNDGILHRIVTCDEKWILYDNRRRSAQWLNVNEPPKRMPKPNLHPKKIMVSVWWSSKGIVHYSFNKQGEAINADKYCQEIDVTYANLCAQQPALVNRHGVLLLHDNARPHVAKKTIKKLSKLNIEVLPHPPYSPDISPTDYHLFKHLDGFLTGKVFQEEKRVKDAFHEFIGSRSSDFFKHGIDTLVSRWNKCIEIDGDYFD</sequence>
<reference evidence="2" key="1">
    <citation type="journal article" date="2018" name="Genome Res.">
        <title>The genomic architecture and molecular evolution of ant odorant receptors.</title>
        <authorList>
            <person name="McKenzie S.K."/>
            <person name="Kronauer D.J.C."/>
        </authorList>
    </citation>
    <scope>NUCLEOTIDE SEQUENCE [LARGE SCALE GENOMIC DNA]</scope>
    <source>
        <strain evidence="2">Clonal line C1</strain>
    </source>
</reference>
<dbReference type="GO" id="GO:0000729">
    <property type="term" value="P:DNA double-strand break processing"/>
    <property type="evidence" value="ECO:0007669"/>
    <property type="project" value="TreeGrafter"/>
</dbReference>
<dbReference type="GO" id="GO:0044774">
    <property type="term" value="P:mitotic DNA integrity checkpoint signaling"/>
    <property type="evidence" value="ECO:0007669"/>
    <property type="project" value="TreeGrafter"/>
</dbReference>
<dbReference type="Gene3D" id="1.10.10.1450">
    <property type="match status" value="1"/>
</dbReference>
<reference evidence="2" key="2">
    <citation type="submission" date="2018-07" db="EMBL/GenBank/DDBJ databases">
        <authorList>
            <person name="Mckenzie S.K."/>
            <person name="Kronauer D.J.C."/>
        </authorList>
    </citation>
    <scope>NUCLEOTIDE SEQUENCE</scope>
    <source>
        <strain evidence="2">Clonal line C1</strain>
    </source>
</reference>
<proteinExistence type="predicted"/>
<feature type="domain" description="Mos1 transposase HTH" evidence="1">
    <location>
        <begin position="5"/>
        <end position="52"/>
    </location>
</feature>
<accession>A0A3L8D554</accession>
<dbReference type="InterPro" id="IPR052709">
    <property type="entry name" value="Transposase-MT_Hybrid"/>
</dbReference>